<dbReference type="AlphaFoldDB" id="A0A1E3QQJ9"/>
<dbReference type="STRING" id="984486.A0A1E3QQJ9"/>
<sequence length="634" mass="72715">MDLLRILDGTPEPPIINPDLSHPNLSGDYSLLAGMLDFQKELTDQIVSSHYSDILKFSELVKTEVSKENSYLIDSMKTMHLNLSLVASHPYLLIKHFMPKTLTARDMPNRLKETSGKFKVLGDLMRCIQDIPEFRNVGIISRTANRTHDMLEAMLIGYKCNVKRYEGTTLKKETLKKKTHDFTVHVLPSTYDVVNVEFDFSGKLDLLISFDISTNTESYQPLLHQRANGQRASVIRIIPSNTVDHIALNFQPHAKQYDASSIGMDTLKDITNAAVILRDRVGLIPPDLRPIYNTDLKFLSEWFRSLVMEQPHAPRLAWPLPELHAIPKYSSWDVEKSLLTEVKFDFNYDEEVEGEPTPEPAPQKNQTAYYESKRLRKDYIENPLKQDPQELSGINLNTNQGETRRFLNPNVLTHRLIYELSREYRRFELATRELRSFEDHEAKRAETTRQNTVVQAAILREINDMKFLIEAGNIKYGKYECNIAVAREKIVSLQAEIQKIRDEVGTDPPNEAVKGSSDKRQEIQNLIHIEDLKLEVLEASNRSASLKQESEYMSNEIQRAQDATRDSEAEIVRLATENAELERKFAALFSDIDQADISEEMIKLQTSITELSLANTALEEKMNQGLTILVHRRN</sequence>
<dbReference type="InterPro" id="IPR021006">
    <property type="entry name" value="Hda2/3"/>
</dbReference>
<evidence type="ECO:0000313" key="2">
    <source>
        <dbReference type="EMBL" id="ODQ79930.1"/>
    </source>
</evidence>
<evidence type="ECO:0000313" key="3">
    <source>
        <dbReference type="Proteomes" id="UP000094336"/>
    </source>
</evidence>
<dbReference type="GO" id="GO:0070823">
    <property type="term" value="C:HDA1 complex"/>
    <property type="evidence" value="ECO:0007669"/>
    <property type="project" value="EnsemblFungi"/>
</dbReference>
<dbReference type="EMBL" id="KV454431">
    <property type="protein sequence ID" value="ODQ79930.1"/>
    <property type="molecule type" value="Genomic_DNA"/>
</dbReference>
<dbReference type="Pfam" id="PF11496">
    <property type="entry name" value="HDA2-3"/>
    <property type="match status" value="1"/>
</dbReference>
<dbReference type="Proteomes" id="UP000094336">
    <property type="component" value="Unassembled WGS sequence"/>
</dbReference>
<dbReference type="GO" id="GO:0031047">
    <property type="term" value="P:regulatory ncRNA-mediated gene silencing"/>
    <property type="evidence" value="ECO:0007669"/>
    <property type="project" value="EnsemblFungi"/>
</dbReference>
<proteinExistence type="predicted"/>
<dbReference type="GO" id="GO:0005829">
    <property type="term" value="C:cytosol"/>
    <property type="evidence" value="ECO:0007669"/>
    <property type="project" value="EnsemblFungi"/>
</dbReference>
<evidence type="ECO:0000256" key="1">
    <source>
        <dbReference type="SAM" id="Coils"/>
    </source>
</evidence>
<dbReference type="GO" id="GO:0000122">
    <property type="term" value="P:negative regulation of transcription by RNA polymerase II"/>
    <property type="evidence" value="ECO:0007669"/>
    <property type="project" value="EnsemblFungi"/>
</dbReference>
<dbReference type="GO" id="GO:0003682">
    <property type="term" value="F:chromatin binding"/>
    <property type="evidence" value="ECO:0007669"/>
    <property type="project" value="EnsemblFungi"/>
</dbReference>
<organism evidence="2 3">
    <name type="scientific">Babjeviella inositovora NRRL Y-12698</name>
    <dbReference type="NCBI Taxonomy" id="984486"/>
    <lineage>
        <taxon>Eukaryota</taxon>
        <taxon>Fungi</taxon>
        <taxon>Dikarya</taxon>
        <taxon>Ascomycota</taxon>
        <taxon>Saccharomycotina</taxon>
        <taxon>Pichiomycetes</taxon>
        <taxon>Serinales incertae sedis</taxon>
        <taxon>Babjeviella</taxon>
    </lineage>
</organism>
<keyword evidence="1" id="KW-0175">Coiled coil</keyword>
<dbReference type="GO" id="GO:0003677">
    <property type="term" value="F:DNA binding"/>
    <property type="evidence" value="ECO:0007669"/>
    <property type="project" value="EnsemblFungi"/>
</dbReference>
<accession>A0A1E3QQJ9</accession>
<gene>
    <name evidence="2" type="ORF">BABINDRAFT_161596</name>
</gene>
<dbReference type="GO" id="GO:0007059">
    <property type="term" value="P:chromosome segregation"/>
    <property type="evidence" value="ECO:0007669"/>
    <property type="project" value="EnsemblFungi"/>
</dbReference>
<dbReference type="GO" id="GO:0004407">
    <property type="term" value="F:histone deacetylase activity"/>
    <property type="evidence" value="ECO:0007669"/>
    <property type="project" value="EnsemblFungi"/>
</dbReference>
<protein>
    <submittedName>
        <fullName evidence="2">Uncharacterized protein</fullName>
    </submittedName>
</protein>
<dbReference type="OrthoDB" id="3647690at2759"/>
<keyword evidence="3" id="KW-1185">Reference proteome</keyword>
<dbReference type="InterPro" id="IPR038609">
    <property type="entry name" value="HDA1_su2/3_sf"/>
</dbReference>
<dbReference type="InterPro" id="IPR026216">
    <property type="entry name" value="HDA3"/>
</dbReference>
<dbReference type="GeneID" id="30146749"/>
<dbReference type="RefSeq" id="XP_018985258.1">
    <property type="nucleotide sequence ID" value="XM_019128896.1"/>
</dbReference>
<name>A0A1E3QQJ9_9ASCO</name>
<reference evidence="3" key="1">
    <citation type="submission" date="2016-05" db="EMBL/GenBank/DDBJ databases">
        <title>Comparative genomics of biotechnologically important yeasts.</title>
        <authorList>
            <consortium name="DOE Joint Genome Institute"/>
            <person name="Riley R."/>
            <person name="Haridas S."/>
            <person name="Wolfe K.H."/>
            <person name="Lopes M.R."/>
            <person name="Hittinger C.T."/>
            <person name="Goker M."/>
            <person name="Salamov A."/>
            <person name="Wisecaver J."/>
            <person name="Long T.M."/>
            <person name="Aerts A.L."/>
            <person name="Barry K."/>
            <person name="Choi C."/>
            <person name="Clum A."/>
            <person name="Coughlan A.Y."/>
            <person name="Deshpande S."/>
            <person name="Douglass A.P."/>
            <person name="Hanson S.J."/>
            <person name="Klenk H.-P."/>
            <person name="Labutti K."/>
            <person name="Lapidus A."/>
            <person name="Lindquist E."/>
            <person name="Lipzen A."/>
            <person name="Meier-Kolthoff J.P."/>
            <person name="Ohm R.A."/>
            <person name="Otillar R.P."/>
            <person name="Pangilinan J."/>
            <person name="Peng Y."/>
            <person name="Rokas A."/>
            <person name="Rosa C.A."/>
            <person name="Scheuner C."/>
            <person name="Sibirny A.A."/>
            <person name="Slot J.C."/>
            <person name="Stielow J.B."/>
            <person name="Sun H."/>
            <person name="Kurtzman C.P."/>
            <person name="Blackwell M."/>
            <person name="Grigoriev I.V."/>
            <person name="Jeffries T.W."/>
        </authorList>
    </citation>
    <scope>NUCLEOTIDE SEQUENCE [LARGE SCALE GENOMIC DNA]</scope>
    <source>
        <strain evidence="3">NRRL Y-12698</strain>
    </source>
</reference>
<feature type="coiled-coil region" evidence="1">
    <location>
        <begin position="476"/>
        <end position="503"/>
    </location>
</feature>
<dbReference type="PRINTS" id="PR02093">
    <property type="entry name" value="HDA1SUBUNIT3"/>
</dbReference>
<dbReference type="Gene3D" id="3.40.50.12360">
    <property type="match status" value="1"/>
</dbReference>
<feature type="coiled-coil region" evidence="1">
    <location>
        <begin position="529"/>
        <end position="584"/>
    </location>
</feature>